<feature type="region of interest" description="Disordered" evidence="2">
    <location>
        <begin position="108"/>
        <end position="144"/>
    </location>
</feature>
<keyword evidence="3" id="KW-0378">Hydrolase</keyword>
<dbReference type="RefSeq" id="XP_013899117.1">
    <property type="nucleotide sequence ID" value="XM_014043663.1"/>
</dbReference>
<dbReference type="GO" id="GO:0004180">
    <property type="term" value="F:carboxypeptidase activity"/>
    <property type="evidence" value="ECO:0007669"/>
    <property type="project" value="UniProtKB-KW"/>
</dbReference>
<name>A0A0D2JLJ8_9CHLO</name>
<dbReference type="AlphaFoldDB" id="A0A0D2JLJ8"/>
<dbReference type="KEGG" id="mng:MNEG_7865"/>
<evidence type="ECO:0000256" key="1">
    <source>
        <dbReference type="ARBA" id="ARBA00001947"/>
    </source>
</evidence>
<dbReference type="PANTHER" id="PTHR12756">
    <property type="entry name" value="CYTOSOLIC CARBOXYPEPTIDASE"/>
    <property type="match status" value="1"/>
</dbReference>
<dbReference type="PANTHER" id="PTHR12756:SF11">
    <property type="entry name" value="CYTOSOLIC CARBOXYPEPTIDASE 1"/>
    <property type="match status" value="1"/>
</dbReference>
<evidence type="ECO:0000313" key="4">
    <source>
        <dbReference type="Proteomes" id="UP000054498"/>
    </source>
</evidence>
<organism evidence="3 4">
    <name type="scientific">Monoraphidium neglectum</name>
    <dbReference type="NCBI Taxonomy" id="145388"/>
    <lineage>
        <taxon>Eukaryota</taxon>
        <taxon>Viridiplantae</taxon>
        <taxon>Chlorophyta</taxon>
        <taxon>core chlorophytes</taxon>
        <taxon>Chlorophyceae</taxon>
        <taxon>CS clade</taxon>
        <taxon>Sphaeropleales</taxon>
        <taxon>Selenastraceae</taxon>
        <taxon>Monoraphidium</taxon>
    </lineage>
</organism>
<accession>A0A0D2JLJ8</accession>
<dbReference type="InterPro" id="IPR050821">
    <property type="entry name" value="Cytosolic_carboxypeptidase"/>
</dbReference>
<dbReference type="EMBL" id="KK101652">
    <property type="protein sequence ID" value="KIZ00098.1"/>
    <property type="molecule type" value="Genomic_DNA"/>
</dbReference>
<dbReference type="Gene3D" id="2.60.40.3120">
    <property type="match status" value="1"/>
</dbReference>
<dbReference type="Proteomes" id="UP000054498">
    <property type="component" value="Unassembled WGS sequence"/>
</dbReference>
<feature type="compositionally biased region" description="Gly residues" evidence="2">
    <location>
        <begin position="126"/>
        <end position="144"/>
    </location>
</feature>
<evidence type="ECO:0000313" key="3">
    <source>
        <dbReference type="EMBL" id="KIZ00098.1"/>
    </source>
</evidence>
<gene>
    <name evidence="3" type="ORF">MNEG_7865</name>
</gene>
<keyword evidence="3" id="KW-0121">Carboxypeptidase</keyword>
<proteinExistence type="predicted"/>
<dbReference type="STRING" id="145388.A0A0D2JLJ8"/>
<reference evidence="3 4" key="1">
    <citation type="journal article" date="2013" name="BMC Genomics">
        <title>Reconstruction of the lipid metabolism for the microalga Monoraphidium neglectum from its genome sequence reveals characteristics suitable for biofuel production.</title>
        <authorList>
            <person name="Bogen C."/>
            <person name="Al-Dilaimi A."/>
            <person name="Albersmeier A."/>
            <person name="Wichmann J."/>
            <person name="Grundmann M."/>
            <person name="Rupp O."/>
            <person name="Lauersen K.J."/>
            <person name="Blifernez-Klassen O."/>
            <person name="Kalinowski J."/>
            <person name="Goesmann A."/>
            <person name="Mussgnug J.H."/>
            <person name="Kruse O."/>
        </authorList>
    </citation>
    <scope>NUCLEOTIDE SEQUENCE [LARGE SCALE GENOMIC DNA]</scope>
    <source>
        <strain evidence="3 4">SAG 48.87</strain>
    </source>
</reference>
<sequence>MLSLKGRPKGGAGPAEFGPAHSPGRLARPNGLPDSQIQNLPARAGTGLLLPPPRTHEASCAPPPLPEPLAPAGAADAARAEAALRDAARVSQPDDLLLRLVYDGLVPPEQPPPAQLPGSFCKGPEAGSGAGSGASSGVGSSAGGGPRLDYAPGLEAWYVPDSPDDTTLVFESRFECGNLRRAIQVRQYEYDLVLQPDINTRGHTQWGA</sequence>
<dbReference type="GeneID" id="25740741"/>
<protein>
    <submittedName>
        <fullName evidence="3">Cytosolic carboxypeptidase 2</fullName>
    </submittedName>
</protein>
<evidence type="ECO:0000256" key="2">
    <source>
        <dbReference type="SAM" id="MobiDB-lite"/>
    </source>
</evidence>
<comment type="cofactor">
    <cofactor evidence="1">
        <name>Zn(2+)</name>
        <dbReference type="ChEBI" id="CHEBI:29105"/>
    </cofactor>
</comment>
<feature type="region of interest" description="Disordered" evidence="2">
    <location>
        <begin position="1"/>
        <end position="79"/>
    </location>
</feature>
<dbReference type="OrthoDB" id="10253041at2759"/>
<keyword evidence="4" id="KW-1185">Reference proteome</keyword>
<keyword evidence="3" id="KW-0645">Protease</keyword>